<dbReference type="Proteomes" id="UP001209083">
    <property type="component" value="Chromosome"/>
</dbReference>
<keyword evidence="2" id="KW-0472">Membrane</keyword>
<keyword evidence="4" id="KW-1185">Reference proteome</keyword>
<evidence type="ECO:0000256" key="1">
    <source>
        <dbReference type="SAM" id="MobiDB-lite"/>
    </source>
</evidence>
<reference evidence="3 4" key="1">
    <citation type="submission" date="2023-05" db="EMBL/GenBank/DDBJ databases">
        <title>Lithophilousrod everest ZFBP1038 complete genpme.</title>
        <authorList>
            <person name="Tian M."/>
        </authorList>
    </citation>
    <scope>NUCLEOTIDE SEQUENCE [LARGE SCALE GENOMIC DNA]</scope>
    <source>
        <strain evidence="3 4">ZFBP1038</strain>
    </source>
</reference>
<name>A0ABY8QWA6_9MICO</name>
<evidence type="ECO:0000313" key="4">
    <source>
        <dbReference type="Proteomes" id="UP001209083"/>
    </source>
</evidence>
<dbReference type="RefSeq" id="WP_349640121.1">
    <property type="nucleotide sequence ID" value="NZ_CP090958.1"/>
</dbReference>
<accession>A0ABY8QWA6</accession>
<proteinExistence type="predicted"/>
<sequence>MSQATARVTAPRRRLIPPADTAPPRLRLVAPPLPKRRLPFVLLCVGSLTLGLVAVLLLNIAVSHNSYRISELTSRQTSLAEQEDALTEDLSYRSSPQNLAKAATDLGMVADPNPLFLRLSDGKVMGEDELPLGDKAAGVTIPGPAAKTREASRPNLKTGKPLPQIGEKPPVAEPKTEATEELPNGQVRAPSQKAPDSNRNGE</sequence>
<feature type="region of interest" description="Disordered" evidence="1">
    <location>
        <begin position="129"/>
        <end position="202"/>
    </location>
</feature>
<organism evidence="3 4">
    <name type="scientific">Saxibacter everestensis</name>
    <dbReference type="NCBI Taxonomy" id="2909229"/>
    <lineage>
        <taxon>Bacteria</taxon>
        <taxon>Bacillati</taxon>
        <taxon>Actinomycetota</taxon>
        <taxon>Actinomycetes</taxon>
        <taxon>Micrococcales</taxon>
        <taxon>Brevibacteriaceae</taxon>
        <taxon>Saxibacter</taxon>
    </lineage>
</organism>
<evidence type="ECO:0000313" key="3">
    <source>
        <dbReference type="EMBL" id="WGW13305.1"/>
    </source>
</evidence>
<feature type="region of interest" description="Disordered" evidence="1">
    <location>
        <begin position="1"/>
        <end position="23"/>
    </location>
</feature>
<evidence type="ECO:0008006" key="5">
    <source>
        <dbReference type="Google" id="ProtNLM"/>
    </source>
</evidence>
<keyword evidence="2" id="KW-1133">Transmembrane helix</keyword>
<keyword evidence="2" id="KW-0812">Transmembrane</keyword>
<evidence type="ECO:0000256" key="2">
    <source>
        <dbReference type="SAM" id="Phobius"/>
    </source>
</evidence>
<protein>
    <recommendedName>
        <fullName evidence="5">Cell division protein FtsL</fullName>
    </recommendedName>
</protein>
<feature type="transmembrane region" description="Helical" evidence="2">
    <location>
        <begin position="40"/>
        <end position="62"/>
    </location>
</feature>
<gene>
    <name evidence="3" type="ORF">LWF01_05930</name>
</gene>
<dbReference type="EMBL" id="CP090958">
    <property type="protein sequence ID" value="WGW13305.1"/>
    <property type="molecule type" value="Genomic_DNA"/>
</dbReference>